<proteinExistence type="predicted"/>
<feature type="transmembrane region" description="Helical" evidence="5">
    <location>
        <begin position="148"/>
        <end position="165"/>
    </location>
</feature>
<dbReference type="AlphaFoldDB" id="A0A1G2QL76"/>
<keyword evidence="2 5" id="KW-0812">Transmembrane</keyword>
<feature type="transmembrane region" description="Helical" evidence="5">
    <location>
        <begin position="43"/>
        <end position="64"/>
    </location>
</feature>
<evidence type="ECO:0000256" key="5">
    <source>
        <dbReference type="SAM" id="Phobius"/>
    </source>
</evidence>
<dbReference type="GO" id="GO:0012505">
    <property type="term" value="C:endomembrane system"/>
    <property type="evidence" value="ECO:0007669"/>
    <property type="project" value="UniProtKB-SubCell"/>
</dbReference>
<dbReference type="GO" id="GO:0005384">
    <property type="term" value="F:manganese ion transmembrane transporter activity"/>
    <property type="evidence" value="ECO:0007669"/>
    <property type="project" value="InterPro"/>
</dbReference>
<feature type="transmembrane region" description="Helical" evidence="5">
    <location>
        <begin position="12"/>
        <end position="37"/>
    </location>
</feature>
<dbReference type="PANTHER" id="PTHR31851">
    <property type="entry name" value="FE(2+)/MN(2+) TRANSPORTER PCL1"/>
    <property type="match status" value="1"/>
</dbReference>
<evidence type="ECO:0000256" key="4">
    <source>
        <dbReference type="ARBA" id="ARBA00023136"/>
    </source>
</evidence>
<evidence type="ECO:0000313" key="7">
    <source>
        <dbReference type="Proteomes" id="UP000177090"/>
    </source>
</evidence>
<evidence type="ECO:0000256" key="3">
    <source>
        <dbReference type="ARBA" id="ARBA00022989"/>
    </source>
</evidence>
<keyword evidence="4 5" id="KW-0472">Membrane</keyword>
<dbReference type="Proteomes" id="UP000177090">
    <property type="component" value="Unassembled WGS sequence"/>
</dbReference>
<dbReference type="STRING" id="1802440.A2569_02720"/>
<comment type="caution">
    <text evidence="6">The sequence shown here is derived from an EMBL/GenBank/DDBJ whole genome shotgun (WGS) entry which is preliminary data.</text>
</comment>
<feature type="transmembrane region" description="Helical" evidence="5">
    <location>
        <begin position="84"/>
        <end position="107"/>
    </location>
</feature>
<gene>
    <name evidence="6" type="ORF">A2569_02720</name>
</gene>
<reference evidence="6 7" key="1">
    <citation type="journal article" date="2016" name="Nat. Commun.">
        <title>Thousands of microbial genomes shed light on interconnected biogeochemical processes in an aquifer system.</title>
        <authorList>
            <person name="Anantharaman K."/>
            <person name="Brown C.T."/>
            <person name="Hug L.A."/>
            <person name="Sharon I."/>
            <person name="Castelle C.J."/>
            <person name="Probst A.J."/>
            <person name="Thomas B.C."/>
            <person name="Singh A."/>
            <person name="Wilkins M.J."/>
            <person name="Karaoz U."/>
            <person name="Brodie E.L."/>
            <person name="Williams K.H."/>
            <person name="Hubbard S.S."/>
            <person name="Banfield J.F."/>
        </authorList>
    </citation>
    <scope>NUCLEOTIDE SEQUENCE [LARGE SCALE GENOMIC DNA]</scope>
</reference>
<evidence type="ECO:0000256" key="1">
    <source>
        <dbReference type="ARBA" id="ARBA00004127"/>
    </source>
</evidence>
<name>A0A1G2QL76_9BACT</name>
<dbReference type="InterPro" id="IPR008217">
    <property type="entry name" value="Ccc1_fam"/>
</dbReference>
<protein>
    <recommendedName>
        <fullName evidence="8">VIT family protein</fullName>
    </recommendedName>
</protein>
<evidence type="ECO:0000313" key="6">
    <source>
        <dbReference type="EMBL" id="OHA60839.1"/>
    </source>
</evidence>
<dbReference type="CDD" id="cd01059">
    <property type="entry name" value="CCC1_like"/>
    <property type="match status" value="1"/>
</dbReference>
<accession>A0A1G2QL76</accession>
<comment type="subcellular location">
    <subcellularLocation>
        <location evidence="1">Endomembrane system</location>
        <topology evidence="1">Multi-pass membrane protein</topology>
    </subcellularLocation>
</comment>
<dbReference type="Pfam" id="PF01988">
    <property type="entry name" value="VIT1"/>
    <property type="match status" value="2"/>
</dbReference>
<feature type="transmembrane region" description="Helical" evidence="5">
    <location>
        <begin position="113"/>
        <end position="136"/>
    </location>
</feature>
<keyword evidence="3 5" id="KW-1133">Transmembrane helix</keyword>
<evidence type="ECO:0000256" key="2">
    <source>
        <dbReference type="ARBA" id="ARBA00022692"/>
    </source>
</evidence>
<organism evidence="6 7">
    <name type="scientific">Candidatus Vogelbacteria bacterium RIFOXYD1_FULL_51_18</name>
    <dbReference type="NCBI Taxonomy" id="1802440"/>
    <lineage>
        <taxon>Bacteria</taxon>
        <taxon>Candidatus Vogeliibacteriota</taxon>
    </lineage>
</organism>
<sequence length="174" mass="18393">MASKKETFALYVRTFVFGVEDSLVSTVGLLSGVALAGASRNTILLSGSILIFVEAFSMGVGSLLSEHQAEKYLARRDVPILHSAIAGVLMFISYLGAGFIPLAPYLYYENHTAVILSIAFALLALFVLGLVSAAIFKTRLLRNAFEMLIIGGLAIVVGIAVGRLVEGGLLTVGL</sequence>
<dbReference type="EMBL" id="MHTL01000008">
    <property type="protein sequence ID" value="OHA60839.1"/>
    <property type="molecule type" value="Genomic_DNA"/>
</dbReference>
<dbReference type="GO" id="GO:0030026">
    <property type="term" value="P:intracellular manganese ion homeostasis"/>
    <property type="evidence" value="ECO:0007669"/>
    <property type="project" value="InterPro"/>
</dbReference>
<evidence type="ECO:0008006" key="8">
    <source>
        <dbReference type="Google" id="ProtNLM"/>
    </source>
</evidence>